<dbReference type="InterPro" id="IPR009617">
    <property type="entry name" value="Seipin"/>
</dbReference>
<evidence type="ECO:0000256" key="3">
    <source>
        <dbReference type="ARBA" id="ARBA00022824"/>
    </source>
</evidence>
<feature type="transmembrane region" description="Helical" evidence="7">
    <location>
        <begin position="6"/>
        <end position="33"/>
    </location>
</feature>
<comment type="subcellular location">
    <subcellularLocation>
        <location evidence="1">Endoplasmic reticulum membrane</location>
        <topology evidence="1">Multi-pass membrane protein</topology>
    </subcellularLocation>
</comment>
<evidence type="ECO:0000313" key="8">
    <source>
        <dbReference type="EMBL" id="PKI82354.1"/>
    </source>
</evidence>
<protein>
    <recommendedName>
        <fullName evidence="10">Seipin</fullName>
    </recommendedName>
</protein>
<keyword evidence="3" id="KW-0256">Endoplasmic reticulum</keyword>
<proteinExistence type="predicted"/>
<evidence type="ECO:0008006" key="10">
    <source>
        <dbReference type="Google" id="ProtNLM"/>
    </source>
</evidence>
<dbReference type="Pfam" id="PF06775">
    <property type="entry name" value="Seipin"/>
    <property type="match status" value="1"/>
</dbReference>
<organism evidence="8 9">
    <name type="scientific">Malassezia vespertilionis</name>
    <dbReference type="NCBI Taxonomy" id="2020962"/>
    <lineage>
        <taxon>Eukaryota</taxon>
        <taxon>Fungi</taxon>
        <taxon>Dikarya</taxon>
        <taxon>Basidiomycota</taxon>
        <taxon>Ustilaginomycotina</taxon>
        <taxon>Malasseziomycetes</taxon>
        <taxon>Malasseziales</taxon>
        <taxon>Malasseziaceae</taxon>
        <taxon>Malassezia</taxon>
    </lineage>
</organism>
<dbReference type="EMBL" id="KZ454996">
    <property type="protein sequence ID" value="PKI82354.1"/>
    <property type="molecule type" value="Genomic_DNA"/>
</dbReference>
<sequence length="312" mass="35109">MIVERVIAGVLLVWELLVVRPLAVVCAIFYALFISPTAHRVMLRTMLLGALHAACIAMAIAAYIGFYYTWVPVGAVSKDIYFHQTYVACPTDRSENGPYTCSVLLDAGPEDLLAWQNDVVHPLFHRDHQYDVSLELTVAAENHVDELPVLAADLWLKSGEEETLYHAYRTALLIPEPRIVRWLARAMRTIKRPFRHEPFAPTQMLRFPLLAGVVPWSTGIITPQGETYARPVRGYMASHAQVRIQNSYGKNTVQVQQAALRFDARLTGAVYYMYYHPLISLAFFVAIFASVELSAAGTIWATVALHYSYAKH</sequence>
<keyword evidence="4 7" id="KW-1133">Transmembrane helix</keyword>
<keyword evidence="9" id="KW-1185">Reference proteome</keyword>
<evidence type="ECO:0000256" key="6">
    <source>
        <dbReference type="ARBA" id="ARBA00023136"/>
    </source>
</evidence>
<dbReference type="AlphaFoldDB" id="A0A2N1J733"/>
<dbReference type="Proteomes" id="UP000232875">
    <property type="component" value="Unassembled WGS sequence"/>
</dbReference>
<evidence type="ECO:0000256" key="7">
    <source>
        <dbReference type="SAM" id="Phobius"/>
    </source>
</evidence>
<feature type="transmembrane region" description="Helical" evidence="7">
    <location>
        <begin position="45"/>
        <end position="70"/>
    </location>
</feature>
<evidence type="ECO:0000256" key="5">
    <source>
        <dbReference type="ARBA" id="ARBA00023098"/>
    </source>
</evidence>
<name>A0A2N1J733_9BASI</name>
<gene>
    <name evidence="8" type="ORF">MVES_003737</name>
</gene>
<dbReference type="GO" id="GO:0140042">
    <property type="term" value="P:lipid droplet formation"/>
    <property type="evidence" value="ECO:0007669"/>
    <property type="project" value="UniProtKB-ARBA"/>
</dbReference>
<dbReference type="GO" id="GO:0005789">
    <property type="term" value="C:endoplasmic reticulum membrane"/>
    <property type="evidence" value="ECO:0007669"/>
    <property type="project" value="UniProtKB-SubCell"/>
</dbReference>
<keyword evidence="6 7" id="KW-0472">Membrane</keyword>
<accession>A0A2N1J733</accession>
<evidence type="ECO:0000313" key="9">
    <source>
        <dbReference type="Proteomes" id="UP000232875"/>
    </source>
</evidence>
<dbReference type="CDD" id="cd23995">
    <property type="entry name" value="Seipin_BSCL2_like"/>
    <property type="match status" value="1"/>
</dbReference>
<feature type="transmembrane region" description="Helical" evidence="7">
    <location>
        <begin position="281"/>
        <end position="307"/>
    </location>
</feature>
<dbReference type="GO" id="GO:0006629">
    <property type="term" value="P:lipid metabolic process"/>
    <property type="evidence" value="ECO:0007669"/>
    <property type="project" value="UniProtKB-KW"/>
</dbReference>
<evidence type="ECO:0000256" key="1">
    <source>
        <dbReference type="ARBA" id="ARBA00004477"/>
    </source>
</evidence>
<reference evidence="8 9" key="1">
    <citation type="submission" date="2017-10" db="EMBL/GenBank/DDBJ databases">
        <title>A novel species of cold-tolerant Malassezia isolated from bats.</title>
        <authorList>
            <person name="Lorch J.M."/>
            <person name="Palmer J.M."/>
            <person name="Vanderwolf K.J."/>
            <person name="Schmidt K.Z."/>
            <person name="Verant M.L."/>
            <person name="Weller T.J."/>
            <person name="Blehert D.S."/>
        </authorList>
    </citation>
    <scope>NUCLEOTIDE SEQUENCE [LARGE SCALE GENOMIC DNA]</scope>
    <source>
        <strain evidence="8 9">NWHC:44797-103</strain>
    </source>
</reference>
<evidence type="ECO:0000256" key="4">
    <source>
        <dbReference type="ARBA" id="ARBA00022989"/>
    </source>
</evidence>
<keyword evidence="5" id="KW-0443">Lipid metabolism</keyword>
<dbReference type="STRING" id="2020962.A0A2N1J733"/>
<dbReference type="OrthoDB" id="3990054at2759"/>
<dbReference type="PANTHER" id="PTHR21212">
    <property type="entry name" value="BERNARDINELLI-SEIP CONGENITAL LIPODYSTROPHY 2 HOMOLOG BSCL2 PROTEIN"/>
    <property type="match status" value="1"/>
</dbReference>
<dbReference type="PANTHER" id="PTHR21212:SF0">
    <property type="entry name" value="SEIPIN"/>
    <property type="match status" value="1"/>
</dbReference>
<keyword evidence="2 7" id="KW-0812">Transmembrane</keyword>
<evidence type="ECO:0000256" key="2">
    <source>
        <dbReference type="ARBA" id="ARBA00022692"/>
    </source>
</evidence>